<reference evidence="1 2" key="1">
    <citation type="submission" date="2014-04" db="EMBL/GenBank/DDBJ databases">
        <authorList>
            <person name="Bishop-Lilly K.A."/>
            <person name="Broomall S.M."/>
            <person name="Chain P.S."/>
            <person name="Chertkov O."/>
            <person name="Coyne S.R."/>
            <person name="Daligault H.E."/>
            <person name="Davenport K.W."/>
            <person name="Erkkila T."/>
            <person name="Frey K.G."/>
            <person name="Gibbons H.S."/>
            <person name="Gu W."/>
            <person name="Jaissle J."/>
            <person name="Johnson S.L."/>
            <person name="Koroleva G.I."/>
            <person name="Ladner J.T."/>
            <person name="Lo C.-C."/>
            <person name="Minogue T.D."/>
            <person name="Munk C."/>
            <person name="Palacios G.F."/>
            <person name="Redden C.L."/>
            <person name="Rosenzweig C.N."/>
            <person name="Scholz M.B."/>
            <person name="Teshima H."/>
            <person name="Xu Y."/>
        </authorList>
    </citation>
    <scope>NUCLEOTIDE SEQUENCE [LARGE SCALE GENOMIC DNA]</scope>
    <source>
        <strain evidence="2">gladioli</strain>
    </source>
</reference>
<name>A0AAW3FCF6_BURGA</name>
<gene>
    <name evidence="1" type="ORF">DM48_7839</name>
</gene>
<dbReference type="Proteomes" id="UP000029590">
    <property type="component" value="Unassembled WGS sequence"/>
</dbReference>
<sequence>MNDSPHLHYIVMNRSRSERITRADCDSTEQAFIIERTLLPVLQTGIGWADSRKSAYRVRGEVTRARGQFVLTEHSVPVATPLCVP</sequence>
<accession>A0AAW3FCF6</accession>
<dbReference type="AlphaFoldDB" id="A0AAW3FCF6"/>
<dbReference type="EMBL" id="JPGG01000012">
    <property type="protein sequence ID" value="KGC20277.1"/>
    <property type="molecule type" value="Genomic_DNA"/>
</dbReference>
<comment type="caution">
    <text evidence="1">The sequence shown here is derived from an EMBL/GenBank/DDBJ whole genome shotgun (WGS) entry which is preliminary data.</text>
</comment>
<proteinExistence type="predicted"/>
<organism evidence="1 2">
    <name type="scientific">Burkholderia gladioli</name>
    <name type="common">Pseudomonas marginata</name>
    <name type="synonym">Phytomonas marginata</name>
    <dbReference type="NCBI Taxonomy" id="28095"/>
    <lineage>
        <taxon>Bacteria</taxon>
        <taxon>Pseudomonadati</taxon>
        <taxon>Pseudomonadota</taxon>
        <taxon>Betaproteobacteria</taxon>
        <taxon>Burkholderiales</taxon>
        <taxon>Burkholderiaceae</taxon>
        <taxon>Burkholderia</taxon>
    </lineage>
</organism>
<protein>
    <submittedName>
        <fullName evidence="1">Uncharacterized protein</fullName>
    </submittedName>
</protein>
<evidence type="ECO:0000313" key="2">
    <source>
        <dbReference type="Proteomes" id="UP000029590"/>
    </source>
</evidence>
<evidence type="ECO:0000313" key="1">
    <source>
        <dbReference type="EMBL" id="KGC20277.1"/>
    </source>
</evidence>